<dbReference type="GO" id="GO:0004175">
    <property type="term" value="F:endopeptidase activity"/>
    <property type="evidence" value="ECO:0007669"/>
    <property type="project" value="TreeGrafter"/>
</dbReference>
<keyword evidence="6" id="KW-0732">Signal</keyword>
<evidence type="ECO:0000313" key="8">
    <source>
        <dbReference type="EMBL" id="PXY01171.1"/>
    </source>
</evidence>
<dbReference type="NCBIfam" id="TIGR00225">
    <property type="entry name" value="prc"/>
    <property type="match status" value="1"/>
</dbReference>
<dbReference type="CDD" id="cd07560">
    <property type="entry name" value="Peptidase_S41_CPP"/>
    <property type="match status" value="1"/>
</dbReference>
<dbReference type="FunFam" id="2.30.42.10:FF:000063">
    <property type="entry name" value="Peptidase, S41 family"/>
    <property type="match status" value="1"/>
</dbReference>
<evidence type="ECO:0000313" key="9">
    <source>
        <dbReference type="Proteomes" id="UP000248079"/>
    </source>
</evidence>
<proteinExistence type="inferred from homology"/>
<dbReference type="Gene3D" id="3.30.750.44">
    <property type="match status" value="1"/>
</dbReference>
<dbReference type="Pfam" id="PF03572">
    <property type="entry name" value="Peptidase_S41"/>
    <property type="match status" value="1"/>
</dbReference>
<comment type="similarity">
    <text evidence="1 5">Belongs to the peptidase S41A family.</text>
</comment>
<feature type="domain" description="PDZ" evidence="7">
    <location>
        <begin position="82"/>
        <end position="152"/>
    </location>
</feature>
<dbReference type="InterPro" id="IPR001478">
    <property type="entry name" value="PDZ"/>
</dbReference>
<keyword evidence="4 5" id="KW-0720">Serine protease</keyword>
<evidence type="ECO:0000259" key="7">
    <source>
        <dbReference type="PROSITE" id="PS50106"/>
    </source>
</evidence>
<dbReference type="EMBL" id="QFLI01000004">
    <property type="protein sequence ID" value="PXY01171.1"/>
    <property type="molecule type" value="Genomic_DNA"/>
</dbReference>
<organism evidence="8 9">
    <name type="scientific">Marinifilum breve</name>
    <dbReference type="NCBI Taxonomy" id="2184082"/>
    <lineage>
        <taxon>Bacteria</taxon>
        <taxon>Pseudomonadati</taxon>
        <taxon>Bacteroidota</taxon>
        <taxon>Bacteroidia</taxon>
        <taxon>Marinilabiliales</taxon>
        <taxon>Marinifilaceae</taxon>
    </lineage>
</organism>
<evidence type="ECO:0000256" key="6">
    <source>
        <dbReference type="SAM" id="SignalP"/>
    </source>
</evidence>
<evidence type="ECO:0000256" key="4">
    <source>
        <dbReference type="ARBA" id="ARBA00022825"/>
    </source>
</evidence>
<sequence length="537" mass="60676">MSSLKKFLRNGFTLLFLSVFAICGTLNAQSVKQQAIKYQNLLALVDAFYVDTVNVEKLTEDAIVKILAELDPHSIYISKDEIKEMNEALQGSFSGIGIQFNLLRDTLMVVATIPGGPSEKVGLRAGDRIIEIDNENVAAIGMKNTDVHKRLRGDKGTIVNLKVKRKKEKGLLEFVITRDKIPIHSLDAAYMINKQIGYMKLNRFALTTSDEFLEALTKLKAQKMKDLILDLRGNGGGFMTAAIEMVDQFMDAEKLIVYTKGLSTPRRENISTAKGIFKEGRVVILLDEGSASASEIVSGAVQDWDRGVIIGRRTFGKGLVQRQFPLSDGSMIRLTTAHYYTPTGRCIQKPYENGLEDYHLDILKRYKSGEMINANSIHFPDSLKYNTLVKKRTVYGGGGIMPDIFIPIDTTANYKYFNLLVRKNVIYPYVVNYMDKNLESLRKKYPKFEPFAKNFEVSDEMMAEIVALGEKEGIEKTEEDYNAVLDDIKLHVKALLARDLWESTEYYKIVNSKNEFVQKAIEVLKNPKLYDTELISE</sequence>
<dbReference type="SMART" id="SM00228">
    <property type="entry name" value="PDZ"/>
    <property type="match status" value="1"/>
</dbReference>
<dbReference type="InterPro" id="IPR029045">
    <property type="entry name" value="ClpP/crotonase-like_dom_sf"/>
</dbReference>
<gene>
    <name evidence="8" type="ORF">DF185_11005</name>
</gene>
<evidence type="ECO:0000256" key="5">
    <source>
        <dbReference type="RuleBase" id="RU004404"/>
    </source>
</evidence>
<dbReference type="CDD" id="cd06782">
    <property type="entry name" value="cpPDZ_CPP-like"/>
    <property type="match status" value="1"/>
</dbReference>
<dbReference type="Gene3D" id="3.90.226.10">
    <property type="entry name" value="2-enoyl-CoA Hydratase, Chain A, domain 1"/>
    <property type="match status" value="1"/>
</dbReference>
<dbReference type="InterPro" id="IPR036034">
    <property type="entry name" value="PDZ_sf"/>
</dbReference>
<dbReference type="GO" id="GO:0008236">
    <property type="term" value="F:serine-type peptidase activity"/>
    <property type="evidence" value="ECO:0007669"/>
    <property type="project" value="UniProtKB-KW"/>
</dbReference>
<name>A0A2V3ZY48_9BACT</name>
<dbReference type="PROSITE" id="PS50106">
    <property type="entry name" value="PDZ"/>
    <property type="match status" value="1"/>
</dbReference>
<dbReference type="GO" id="GO:0030288">
    <property type="term" value="C:outer membrane-bounded periplasmic space"/>
    <property type="evidence" value="ECO:0007669"/>
    <property type="project" value="TreeGrafter"/>
</dbReference>
<dbReference type="RefSeq" id="WP_110360802.1">
    <property type="nucleotide sequence ID" value="NZ_QFLI01000004.1"/>
</dbReference>
<reference evidence="8 9" key="1">
    <citation type="submission" date="2018-05" db="EMBL/GenBank/DDBJ databases">
        <title>Marinifilum breve JC075T sp. nov., a marine bacterium isolated from Yongle Blue Hole in the South China Sea.</title>
        <authorList>
            <person name="Fu T."/>
        </authorList>
    </citation>
    <scope>NUCLEOTIDE SEQUENCE [LARGE SCALE GENOMIC DNA]</scope>
    <source>
        <strain evidence="8 9">JC075</strain>
    </source>
</reference>
<accession>A0A2V3ZY48</accession>
<feature type="signal peptide" evidence="6">
    <location>
        <begin position="1"/>
        <end position="28"/>
    </location>
</feature>
<dbReference type="InterPro" id="IPR005151">
    <property type="entry name" value="Tail-specific_protease"/>
</dbReference>
<dbReference type="InterPro" id="IPR041489">
    <property type="entry name" value="PDZ_6"/>
</dbReference>
<dbReference type="Gene3D" id="2.30.42.10">
    <property type="match status" value="1"/>
</dbReference>
<keyword evidence="9" id="KW-1185">Reference proteome</keyword>
<dbReference type="PANTHER" id="PTHR32060">
    <property type="entry name" value="TAIL-SPECIFIC PROTEASE"/>
    <property type="match status" value="1"/>
</dbReference>
<dbReference type="PANTHER" id="PTHR32060:SF30">
    <property type="entry name" value="CARBOXY-TERMINAL PROCESSING PROTEASE CTPA"/>
    <property type="match status" value="1"/>
</dbReference>
<evidence type="ECO:0000256" key="2">
    <source>
        <dbReference type="ARBA" id="ARBA00022670"/>
    </source>
</evidence>
<feature type="chain" id="PRO_5016114411" evidence="6">
    <location>
        <begin position="29"/>
        <end position="537"/>
    </location>
</feature>
<dbReference type="SUPFAM" id="SSF52096">
    <property type="entry name" value="ClpP/crotonase"/>
    <property type="match status" value="1"/>
</dbReference>
<evidence type="ECO:0000256" key="1">
    <source>
        <dbReference type="ARBA" id="ARBA00009179"/>
    </source>
</evidence>
<dbReference type="SUPFAM" id="SSF50156">
    <property type="entry name" value="PDZ domain-like"/>
    <property type="match status" value="1"/>
</dbReference>
<keyword evidence="2 5" id="KW-0645">Protease</keyword>
<dbReference type="OrthoDB" id="9812068at2"/>
<dbReference type="Proteomes" id="UP000248079">
    <property type="component" value="Unassembled WGS sequence"/>
</dbReference>
<dbReference type="GO" id="GO:0007165">
    <property type="term" value="P:signal transduction"/>
    <property type="evidence" value="ECO:0007669"/>
    <property type="project" value="TreeGrafter"/>
</dbReference>
<dbReference type="Pfam" id="PF17820">
    <property type="entry name" value="PDZ_6"/>
    <property type="match status" value="1"/>
</dbReference>
<dbReference type="AlphaFoldDB" id="A0A2V3ZY48"/>
<dbReference type="SMART" id="SM00245">
    <property type="entry name" value="TSPc"/>
    <property type="match status" value="1"/>
</dbReference>
<dbReference type="GO" id="GO:0006508">
    <property type="term" value="P:proteolysis"/>
    <property type="evidence" value="ECO:0007669"/>
    <property type="project" value="UniProtKB-KW"/>
</dbReference>
<evidence type="ECO:0000256" key="3">
    <source>
        <dbReference type="ARBA" id="ARBA00022801"/>
    </source>
</evidence>
<protein>
    <submittedName>
        <fullName evidence="8">Peptidase S41</fullName>
    </submittedName>
</protein>
<comment type="caution">
    <text evidence="8">The sequence shown here is derived from an EMBL/GenBank/DDBJ whole genome shotgun (WGS) entry which is preliminary data.</text>
</comment>
<dbReference type="InterPro" id="IPR004447">
    <property type="entry name" value="Peptidase_S41A"/>
</dbReference>
<keyword evidence="3 5" id="KW-0378">Hydrolase</keyword>